<organism evidence="4 5">
    <name type="scientific">Aquarana catesbeiana</name>
    <name type="common">American bullfrog</name>
    <name type="synonym">Rana catesbeiana</name>
    <dbReference type="NCBI Taxonomy" id="8400"/>
    <lineage>
        <taxon>Eukaryota</taxon>
        <taxon>Metazoa</taxon>
        <taxon>Chordata</taxon>
        <taxon>Craniata</taxon>
        <taxon>Vertebrata</taxon>
        <taxon>Euteleostomi</taxon>
        <taxon>Amphibia</taxon>
        <taxon>Batrachia</taxon>
        <taxon>Anura</taxon>
        <taxon>Neobatrachia</taxon>
        <taxon>Ranoidea</taxon>
        <taxon>Ranidae</taxon>
        <taxon>Aquarana</taxon>
    </lineage>
</organism>
<dbReference type="PROSITE" id="PS50026">
    <property type="entry name" value="EGF_3"/>
    <property type="match status" value="1"/>
</dbReference>
<gene>
    <name evidence="4" type="ORF">AB205_0024430</name>
</gene>
<feature type="domain" description="EGF-like" evidence="3">
    <location>
        <begin position="42"/>
        <end position="81"/>
    </location>
</feature>
<dbReference type="OrthoDB" id="4062651at2759"/>
<keyword evidence="2" id="KW-0245">EGF-like domain</keyword>
<dbReference type="GO" id="GO:0005509">
    <property type="term" value="F:calcium ion binding"/>
    <property type="evidence" value="ECO:0007669"/>
    <property type="project" value="InterPro"/>
</dbReference>
<feature type="non-terminal residue" evidence="4">
    <location>
        <position position="1"/>
    </location>
</feature>
<reference evidence="5" key="1">
    <citation type="journal article" date="2017" name="Nat. Commun.">
        <title>The North American bullfrog draft genome provides insight into hormonal regulation of long noncoding RNA.</title>
        <authorList>
            <person name="Hammond S.A."/>
            <person name="Warren R.L."/>
            <person name="Vandervalk B.P."/>
            <person name="Kucuk E."/>
            <person name="Khan H."/>
            <person name="Gibb E.A."/>
            <person name="Pandoh P."/>
            <person name="Kirk H."/>
            <person name="Zhao Y."/>
            <person name="Jones M."/>
            <person name="Mungall A.J."/>
            <person name="Coope R."/>
            <person name="Pleasance S."/>
            <person name="Moore R.A."/>
            <person name="Holt R.A."/>
            <person name="Round J.M."/>
            <person name="Ohora S."/>
            <person name="Walle B.V."/>
            <person name="Veldhoen N."/>
            <person name="Helbing C.C."/>
            <person name="Birol I."/>
        </authorList>
    </citation>
    <scope>NUCLEOTIDE SEQUENCE [LARGE SCALE GENOMIC DNA]</scope>
</reference>
<dbReference type="CDD" id="cd00054">
    <property type="entry name" value="EGF_CA"/>
    <property type="match status" value="1"/>
</dbReference>
<proteinExistence type="predicted"/>
<dbReference type="PROSITE" id="PS01187">
    <property type="entry name" value="EGF_CA"/>
    <property type="match status" value="1"/>
</dbReference>
<dbReference type="InterPro" id="IPR000742">
    <property type="entry name" value="EGF"/>
</dbReference>
<dbReference type="InterPro" id="IPR000152">
    <property type="entry name" value="EGF-type_Asp/Asn_hydroxyl_site"/>
</dbReference>
<dbReference type="SMART" id="SM00179">
    <property type="entry name" value="EGF_CA"/>
    <property type="match status" value="1"/>
</dbReference>
<evidence type="ECO:0000256" key="1">
    <source>
        <dbReference type="ARBA" id="ARBA00023157"/>
    </source>
</evidence>
<name>A0A2G9S599_AQUCT</name>
<dbReference type="PROSITE" id="PS00010">
    <property type="entry name" value="ASX_HYDROXYL"/>
    <property type="match status" value="1"/>
</dbReference>
<dbReference type="InterPro" id="IPR001881">
    <property type="entry name" value="EGF-like_Ca-bd_dom"/>
</dbReference>
<dbReference type="SUPFAM" id="SSF57196">
    <property type="entry name" value="EGF/Laminin"/>
    <property type="match status" value="1"/>
</dbReference>
<dbReference type="EMBL" id="KV925920">
    <property type="protein sequence ID" value="PIO35348.1"/>
    <property type="molecule type" value="Genomic_DNA"/>
</dbReference>
<sequence length="280" mass="31138">GEQDCGNEWICPQNVSCDQKSKCRCKSGFCKCKKKGLLYCTDRNECKDKPCGQGAQCQNTKGNYYCVCLENYWPVNVRFCPTGGKVFCKESKMKEACNTLSEEQTRLEECFKKNPQDPICSILQASFDFLNSSCQTNESKTSDNEAKNRLETTAKTISKILTVKNDSTFSNVQTSEFLKNIETATLVSFSQAPRTQNVSTPQLDISMKASSDICGSSNDNLSVMTGMNNLDVPCKLVSGKKGEVRLVQHLSYSLIMYDGAQKCFHYAVVFGCGHLDVYLA</sequence>
<dbReference type="InterPro" id="IPR018097">
    <property type="entry name" value="EGF_Ca-bd_CS"/>
</dbReference>
<keyword evidence="1" id="KW-1015">Disulfide bond</keyword>
<protein>
    <recommendedName>
        <fullName evidence="3">EGF-like domain-containing protein</fullName>
    </recommendedName>
</protein>
<dbReference type="Gene3D" id="2.10.25.10">
    <property type="entry name" value="Laminin"/>
    <property type="match status" value="1"/>
</dbReference>
<comment type="caution">
    <text evidence="2">Lacks conserved residue(s) required for the propagation of feature annotation.</text>
</comment>
<accession>A0A2G9S599</accession>
<evidence type="ECO:0000313" key="5">
    <source>
        <dbReference type="Proteomes" id="UP000228934"/>
    </source>
</evidence>
<dbReference type="Proteomes" id="UP000228934">
    <property type="component" value="Unassembled WGS sequence"/>
</dbReference>
<evidence type="ECO:0000256" key="2">
    <source>
        <dbReference type="PROSITE-ProRule" id="PRU00076"/>
    </source>
</evidence>
<dbReference type="AlphaFoldDB" id="A0A2G9S599"/>
<evidence type="ECO:0000259" key="3">
    <source>
        <dbReference type="PROSITE" id="PS50026"/>
    </source>
</evidence>
<evidence type="ECO:0000313" key="4">
    <source>
        <dbReference type="EMBL" id="PIO35348.1"/>
    </source>
</evidence>
<keyword evidence="5" id="KW-1185">Reference proteome</keyword>